<dbReference type="Gene3D" id="2.40.128.200">
    <property type="match status" value="1"/>
</dbReference>
<dbReference type="RefSeq" id="WP_305173999.1">
    <property type="nucleotide sequence ID" value="NZ_JAUUDS010000008.1"/>
</dbReference>
<dbReference type="PROSITE" id="PS51257">
    <property type="entry name" value="PROKAR_LIPOPROTEIN"/>
    <property type="match status" value="1"/>
</dbReference>
<keyword evidence="9" id="KW-1185">Reference proteome</keyword>
<accession>A0ABT9EN79</accession>
<evidence type="ECO:0000256" key="5">
    <source>
        <dbReference type="SAM" id="MobiDB-lite"/>
    </source>
</evidence>
<feature type="chain" id="PRO_5046784612" evidence="6">
    <location>
        <begin position="21"/>
        <end position="249"/>
    </location>
</feature>
<comment type="caution">
    <text evidence="8">The sequence shown here is derived from an EMBL/GenBank/DDBJ whole genome shotgun (WGS) entry which is preliminary data.</text>
</comment>
<dbReference type="InterPro" id="IPR018660">
    <property type="entry name" value="MliC"/>
</dbReference>
<evidence type="ECO:0000313" key="9">
    <source>
        <dbReference type="Proteomes" id="UP001230685"/>
    </source>
</evidence>
<reference evidence="8 9" key="1">
    <citation type="submission" date="2023-07" db="EMBL/GenBank/DDBJ databases">
        <authorList>
            <person name="Kim M.K."/>
        </authorList>
    </citation>
    <scope>NUCLEOTIDE SEQUENCE [LARGE SCALE GENOMIC DNA]</scope>
    <source>
        <strain evidence="8 9">KR1UV-12</strain>
    </source>
</reference>
<keyword evidence="4" id="KW-0449">Lipoprotein</keyword>
<sequence>MRAAAALGLGLLAGCSQPAALDRNAAAPSAMPTGTSSARTPAKPLDPTSPAAAGLVARRFLTSAVAGDKAAALREWRGDPASEQAALSAITTYGAAPVRVGRPGDEDAGMGQRYVTVPFRIGDTAGTLVIHRVAEGVESDDPHAHQWRVRSIDLPPSAAAGMARVVAAGQVPAETSATYQCDGGAVLTVRFDNRADTATLAMKGQSVTLAGQRAASGIWYAGAGYDLRGKGRNARLAAPNGLAKDCVAR</sequence>
<dbReference type="InterPro" id="IPR036328">
    <property type="entry name" value="MliC_sf"/>
</dbReference>
<keyword evidence="3" id="KW-0564">Palmitate</keyword>
<evidence type="ECO:0000256" key="4">
    <source>
        <dbReference type="ARBA" id="ARBA00023288"/>
    </source>
</evidence>
<feature type="domain" description="C-type lysozyme inhibitor" evidence="7">
    <location>
        <begin position="179"/>
        <end position="239"/>
    </location>
</feature>
<evidence type="ECO:0000256" key="6">
    <source>
        <dbReference type="SAM" id="SignalP"/>
    </source>
</evidence>
<dbReference type="Pfam" id="PF09864">
    <property type="entry name" value="MliC"/>
    <property type="match status" value="1"/>
</dbReference>
<proteinExistence type="predicted"/>
<evidence type="ECO:0000313" key="8">
    <source>
        <dbReference type="EMBL" id="MDP1028282.1"/>
    </source>
</evidence>
<keyword evidence="1 6" id="KW-0732">Signal</keyword>
<evidence type="ECO:0000259" key="7">
    <source>
        <dbReference type="Pfam" id="PF09864"/>
    </source>
</evidence>
<feature type="region of interest" description="Disordered" evidence="5">
    <location>
        <begin position="26"/>
        <end position="49"/>
    </location>
</feature>
<name>A0ABT9EN79_9SPHN</name>
<protein>
    <submittedName>
        <fullName evidence="8">MliC family protein</fullName>
    </submittedName>
</protein>
<feature type="signal peptide" evidence="6">
    <location>
        <begin position="1"/>
        <end position="20"/>
    </location>
</feature>
<keyword evidence="2" id="KW-0472">Membrane</keyword>
<evidence type="ECO:0000256" key="3">
    <source>
        <dbReference type="ARBA" id="ARBA00023139"/>
    </source>
</evidence>
<evidence type="ECO:0000256" key="1">
    <source>
        <dbReference type="ARBA" id="ARBA00022729"/>
    </source>
</evidence>
<gene>
    <name evidence="8" type="ORF">Q5H91_13740</name>
</gene>
<evidence type="ECO:0000256" key="2">
    <source>
        <dbReference type="ARBA" id="ARBA00023136"/>
    </source>
</evidence>
<organism evidence="8 9">
    <name type="scientific">Sphingomonas aurea</name>
    <dbReference type="NCBI Taxonomy" id="3063994"/>
    <lineage>
        <taxon>Bacteria</taxon>
        <taxon>Pseudomonadati</taxon>
        <taxon>Pseudomonadota</taxon>
        <taxon>Alphaproteobacteria</taxon>
        <taxon>Sphingomonadales</taxon>
        <taxon>Sphingomonadaceae</taxon>
        <taxon>Sphingomonas</taxon>
    </lineage>
</organism>
<dbReference type="SUPFAM" id="SSF141488">
    <property type="entry name" value="YdhA-like"/>
    <property type="match status" value="1"/>
</dbReference>
<dbReference type="EMBL" id="JAUUDS010000008">
    <property type="protein sequence ID" value="MDP1028282.1"/>
    <property type="molecule type" value="Genomic_DNA"/>
</dbReference>
<dbReference type="Proteomes" id="UP001230685">
    <property type="component" value="Unassembled WGS sequence"/>
</dbReference>